<sequence>DICRRAISLKFPSIRIFIHSGRQFAHWMRCVIRVETDRTIPLAQLPVDWRISRK</sequence>
<dbReference type="EMBL" id="KQ976870">
    <property type="protein sequence ID" value="KYN07762.1"/>
    <property type="molecule type" value="Genomic_DNA"/>
</dbReference>
<organism evidence="1 2">
    <name type="scientific">Cyphomyrmex costatus</name>
    <dbReference type="NCBI Taxonomy" id="456900"/>
    <lineage>
        <taxon>Eukaryota</taxon>
        <taxon>Metazoa</taxon>
        <taxon>Ecdysozoa</taxon>
        <taxon>Arthropoda</taxon>
        <taxon>Hexapoda</taxon>
        <taxon>Insecta</taxon>
        <taxon>Pterygota</taxon>
        <taxon>Neoptera</taxon>
        <taxon>Endopterygota</taxon>
        <taxon>Hymenoptera</taxon>
        <taxon>Apocrita</taxon>
        <taxon>Aculeata</taxon>
        <taxon>Formicoidea</taxon>
        <taxon>Formicidae</taxon>
        <taxon>Myrmicinae</taxon>
        <taxon>Cyphomyrmex</taxon>
    </lineage>
</organism>
<accession>A0A195D4F7</accession>
<dbReference type="Proteomes" id="UP000078542">
    <property type="component" value="Unassembled WGS sequence"/>
</dbReference>
<dbReference type="AlphaFoldDB" id="A0A195D4F7"/>
<protein>
    <submittedName>
        <fullName evidence="1">Uncharacterized protein</fullName>
    </submittedName>
</protein>
<evidence type="ECO:0000313" key="1">
    <source>
        <dbReference type="EMBL" id="KYN07762.1"/>
    </source>
</evidence>
<keyword evidence="2" id="KW-1185">Reference proteome</keyword>
<proteinExistence type="predicted"/>
<name>A0A195D4F7_9HYME</name>
<reference evidence="1 2" key="1">
    <citation type="submission" date="2016-03" db="EMBL/GenBank/DDBJ databases">
        <title>Cyphomyrmex costatus WGS genome.</title>
        <authorList>
            <person name="Nygaard S."/>
            <person name="Hu H."/>
            <person name="Boomsma J."/>
            <person name="Zhang G."/>
        </authorList>
    </citation>
    <scope>NUCLEOTIDE SEQUENCE [LARGE SCALE GENOMIC DNA]</scope>
    <source>
        <strain evidence="1">MS0001</strain>
        <tissue evidence="1">Whole body</tissue>
    </source>
</reference>
<feature type="non-terminal residue" evidence="1">
    <location>
        <position position="1"/>
    </location>
</feature>
<gene>
    <name evidence="1" type="ORF">ALC62_01273</name>
</gene>
<evidence type="ECO:0000313" key="2">
    <source>
        <dbReference type="Proteomes" id="UP000078542"/>
    </source>
</evidence>